<dbReference type="AlphaFoldDB" id="G9NG67"/>
<keyword evidence="2" id="KW-1185">Reference proteome</keyword>
<dbReference type="OMA" id="VRLTKIW"/>
<dbReference type="EMBL" id="ABDG02000014">
    <property type="protein sequence ID" value="EHK50279.1"/>
    <property type="molecule type" value="Genomic_DNA"/>
</dbReference>
<dbReference type="OrthoDB" id="4899875at2759"/>
<protein>
    <submittedName>
        <fullName evidence="1">Uncharacterized protein</fullName>
    </submittedName>
</protein>
<evidence type="ECO:0000313" key="2">
    <source>
        <dbReference type="Proteomes" id="UP000005426"/>
    </source>
</evidence>
<comment type="caution">
    <text evidence="1">The sequence shown here is derived from an EMBL/GenBank/DDBJ whole genome shotgun (WGS) entry which is preliminary data.</text>
</comment>
<dbReference type="Proteomes" id="UP000005426">
    <property type="component" value="Unassembled WGS sequence"/>
</dbReference>
<proteinExistence type="predicted"/>
<accession>G9NG67</accession>
<organism evidence="1 2">
    <name type="scientific">Hypocrea atroviridis (strain ATCC 20476 / IMI 206040)</name>
    <name type="common">Trichoderma atroviride</name>
    <dbReference type="NCBI Taxonomy" id="452589"/>
    <lineage>
        <taxon>Eukaryota</taxon>
        <taxon>Fungi</taxon>
        <taxon>Dikarya</taxon>
        <taxon>Ascomycota</taxon>
        <taxon>Pezizomycotina</taxon>
        <taxon>Sordariomycetes</taxon>
        <taxon>Hypocreomycetidae</taxon>
        <taxon>Hypocreales</taxon>
        <taxon>Hypocreaceae</taxon>
        <taxon>Trichoderma</taxon>
    </lineage>
</organism>
<dbReference type="KEGG" id="tatv:25784596"/>
<evidence type="ECO:0000313" key="1">
    <source>
        <dbReference type="EMBL" id="EHK50279.1"/>
    </source>
</evidence>
<gene>
    <name evidence="1" type="ORF">TRIATDRAFT_44691</name>
</gene>
<dbReference type="eggNOG" id="ENOG502SQW6">
    <property type="taxonomic scope" value="Eukaryota"/>
</dbReference>
<sequence length="304" mass="34030">MEKCWFVLKQSHYPPPQLPKNRFGIGIGNGAICLGHIIPDLTNLDGVINRSEEGIEFTPATPSRDWRRDMGLELEVDASIRAPIGAWTPTSAKRQTKLAFERTVKNYRDFDTLDQYIIQVDKRFIRRILNDEAVAARIEQIKGVRLQGLGDRWSVFMITGIIVARGAKGKSEEDEMVEAMSPNATNVANSASIDVPANFANQNNTSLSTEKTADFVWAVRLQKIWKGATEIDWKYRTVSKGAIAGIGYEKPWKDRLQSILSQELSAVGTFQAFDLSEEQGMIVCLDPYTPAERDRMSLTTNGCV</sequence>
<name>G9NG67_HYPAI</name>
<reference evidence="1 2" key="1">
    <citation type="journal article" date="2011" name="Genome Biol.">
        <title>Comparative genome sequence analysis underscores mycoparasitism as the ancestral life style of Trichoderma.</title>
        <authorList>
            <person name="Kubicek C.P."/>
            <person name="Herrera-Estrella A."/>
            <person name="Seidl-Seiboth V."/>
            <person name="Martinez D.A."/>
            <person name="Druzhinina I.S."/>
            <person name="Thon M."/>
            <person name="Zeilinger S."/>
            <person name="Casas-Flores S."/>
            <person name="Horwitz B.A."/>
            <person name="Mukherjee P.K."/>
            <person name="Mukherjee M."/>
            <person name="Kredics L."/>
            <person name="Alcaraz L.D."/>
            <person name="Aerts A."/>
            <person name="Antal Z."/>
            <person name="Atanasova L."/>
            <person name="Cervantes-Badillo M.G."/>
            <person name="Challacombe J."/>
            <person name="Chertkov O."/>
            <person name="McCluskey K."/>
            <person name="Coulpier F."/>
            <person name="Deshpande N."/>
            <person name="von Doehren H."/>
            <person name="Ebbole D.J."/>
            <person name="Esquivel-Naranjo E.U."/>
            <person name="Fekete E."/>
            <person name="Flipphi M."/>
            <person name="Glaser F."/>
            <person name="Gomez-Rodriguez E.Y."/>
            <person name="Gruber S."/>
            <person name="Han C."/>
            <person name="Henrissat B."/>
            <person name="Hermosa R."/>
            <person name="Hernandez-Onate M."/>
            <person name="Karaffa L."/>
            <person name="Kosti I."/>
            <person name="Le Crom S."/>
            <person name="Lindquist E."/>
            <person name="Lucas S."/>
            <person name="Luebeck M."/>
            <person name="Luebeck P.S."/>
            <person name="Margeot A."/>
            <person name="Metz B."/>
            <person name="Misra M."/>
            <person name="Nevalainen H."/>
            <person name="Omann M."/>
            <person name="Packer N."/>
            <person name="Perrone G."/>
            <person name="Uresti-Rivera E.E."/>
            <person name="Salamov A."/>
            <person name="Schmoll M."/>
            <person name="Seiboth B."/>
            <person name="Shapiro H."/>
            <person name="Sukno S."/>
            <person name="Tamayo-Ramos J.A."/>
            <person name="Tisch D."/>
            <person name="Wiest A."/>
            <person name="Wilkinson H.H."/>
            <person name="Zhang M."/>
            <person name="Coutinho P.M."/>
            <person name="Kenerley C.M."/>
            <person name="Monte E."/>
            <person name="Baker S.E."/>
            <person name="Grigoriev I.V."/>
        </authorList>
    </citation>
    <scope>NUCLEOTIDE SEQUENCE [LARGE SCALE GENOMIC DNA]</scope>
    <source>
        <strain evidence="2">ATCC 20476 / IMI 206040</strain>
    </source>
</reference>
<dbReference type="GeneID" id="25784596"/>
<dbReference type="HOGENOM" id="CLU_081916_0_0_1"/>